<reference evidence="1" key="1">
    <citation type="submission" date="2020-02" db="EMBL/GenBank/DDBJ databases">
        <authorList>
            <person name="Meier V. D."/>
        </authorList>
    </citation>
    <scope>NUCLEOTIDE SEQUENCE</scope>
    <source>
        <strain evidence="1">AVDCRST_MAG81</strain>
    </source>
</reference>
<dbReference type="PANTHER" id="PTHR38134:SF2">
    <property type="entry name" value="GALACTOKINASE"/>
    <property type="match status" value="1"/>
</dbReference>
<evidence type="ECO:0008006" key="2">
    <source>
        <dbReference type="Google" id="ProtNLM"/>
    </source>
</evidence>
<dbReference type="SUPFAM" id="SSF53756">
    <property type="entry name" value="UDP-Glycosyltransferase/glycogen phosphorylase"/>
    <property type="match status" value="1"/>
</dbReference>
<organism evidence="1">
    <name type="scientific">uncultured Synechococcales cyanobacterium</name>
    <dbReference type="NCBI Taxonomy" id="1936017"/>
    <lineage>
        <taxon>Bacteria</taxon>
        <taxon>Bacillati</taxon>
        <taxon>Cyanobacteriota</taxon>
        <taxon>Cyanophyceae</taxon>
        <taxon>Synechococcales</taxon>
        <taxon>environmental samples</taxon>
    </lineage>
</organism>
<accession>A0A6J4VSP7</accession>
<dbReference type="EMBL" id="CADCWO010000196">
    <property type="protein sequence ID" value="CAA9585710.1"/>
    <property type="molecule type" value="Genomic_DNA"/>
</dbReference>
<dbReference type="InterPro" id="IPR053205">
    <property type="entry name" value="GHMP_kinase_L-arabinokinase"/>
</dbReference>
<protein>
    <recommendedName>
        <fullName evidence="2">Glycosyl transferase</fullName>
    </recommendedName>
</protein>
<name>A0A6J4VSP7_9CYAN</name>
<dbReference type="PANTHER" id="PTHR38134">
    <property type="entry name" value="SLR1395 PROTEIN"/>
    <property type="match status" value="1"/>
</dbReference>
<proteinExistence type="predicted"/>
<sequence>MPRPVLYVAITHHGFGHLTRTASVVAEIQQQLPDLLPILVTNAPRWLIEAYLPGDFIHRPRALDVGVIQTDSLSVDKATTLAKLRQLQAQAKSLIVAEVDFIQQNRVSLILADIPPLAAAIAQESGIPCWMTSNFGWDFIYRAWEGEFVEIADWIAERYRTCDCLFRLPFHEPMSAFPRVVDVGLTGGTPRYSTTELQAALNLRDQPEQTVLLTFGGLGLNQIPYRNLDHFPDWQFLTFDRQAPSLPNLRLLSHPYRPVDVMPLCRQVVSKPGYGTFAEACRTDTPIISITREDFAESALLLEGIRNYCDHQILSPEEFFGPTWQFLHQPLHPPAYSQPIDVGGNEAIADAVVDFFRKGG</sequence>
<dbReference type="AlphaFoldDB" id="A0A6J4VSP7"/>
<evidence type="ECO:0000313" key="1">
    <source>
        <dbReference type="EMBL" id="CAA9585710.1"/>
    </source>
</evidence>
<gene>
    <name evidence="1" type="ORF">AVDCRST_MAG81-3791</name>
</gene>